<dbReference type="Pfam" id="PF00072">
    <property type="entry name" value="Response_reg"/>
    <property type="match status" value="1"/>
</dbReference>
<feature type="modified residue" description="4-aspartylphosphate" evidence="4">
    <location>
        <position position="73"/>
    </location>
</feature>
<keyword evidence="7" id="KW-1185">Reference proteome</keyword>
<dbReference type="PROSITE" id="PS50110">
    <property type="entry name" value="RESPONSE_REGULATORY"/>
    <property type="match status" value="1"/>
</dbReference>
<reference evidence="6 7" key="1">
    <citation type="submission" date="2020-07" db="EMBL/GenBank/DDBJ databases">
        <title>Genomic Encyclopedia of Type Strains, Phase IV (KMG-V): Genome sequencing to study the core and pangenomes of soil and plant-associated prokaryotes.</title>
        <authorList>
            <person name="Whitman W."/>
        </authorList>
    </citation>
    <scope>NUCLEOTIDE SEQUENCE [LARGE SCALE GENOMIC DNA]</scope>
    <source>
        <strain evidence="6 7">AN3</strain>
    </source>
</reference>
<evidence type="ECO:0000313" key="7">
    <source>
        <dbReference type="Proteomes" id="UP000549052"/>
    </source>
</evidence>
<dbReference type="SMART" id="SM00448">
    <property type="entry name" value="REC"/>
    <property type="match status" value="1"/>
</dbReference>
<dbReference type="CDD" id="cd00156">
    <property type="entry name" value="REC"/>
    <property type="match status" value="1"/>
</dbReference>
<evidence type="ECO:0000256" key="2">
    <source>
        <dbReference type="ARBA" id="ARBA00023015"/>
    </source>
</evidence>
<keyword evidence="1 4" id="KW-0597">Phosphoprotein</keyword>
<sequence length="146" mass="15306">MPDTLLPGAAAILQQFRGELALLRCMVVDGAPVVRKVATRLLASDNVVVTTADTGFQTVSACSVEMPDIIILDCALPDMPSVDIITQIRALPGGAAAKVYLCLAEIDVTKIMRAKRAGAAGYLLKPFNRESISGILPSPTLANGTL</sequence>
<dbReference type="InterPro" id="IPR050595">
    <property type="entry name" value="Bact_response_regulator"/>
</dbReference>
<dbReference type="InterPro" id="IPR011006">
    <property type="entry name" value="CheY-like_superfamily"/>
</dbReference>
<dbReference type="Proteomes" id="UP000549052">
    <property type="component" value="Unassembled WGS sequence"/>
</dbReference>
<organism evidence="6 7">
    <name type="scientific">Phyllobacterium myrsinacearum</name>
    <dbReference type="NCBI Taxonomy" id="28101"/>
    <lineage>
        <taxon>Bacteria</taxon>
        <taxon>Pseudomonadati</taxon>
        <taxon>Pseudomonadota</taxon>
        <taxon>Alphaproteobacteria</taxon>
        <taxon>Hyphomicrobiales</taxon>
        <taxon>Phyllobacteriaceae</taxon>
        <taxon>Phyllobacterium</taxon>
    </lineage>
</organism>
<dbReference type="RefSeq" id="WP_246711877.1">
    <property type="nucleotide sequence ID" value="NZ_JACGXN010000008.1"/>
</dbReference>
<evidence type="ECO:0000313" key="6">
    <source>
        <dbReference type="EMBL" id="MBA8880621.1"/>
    </source>
</evidence>
<evidence type="ECO:0000256" key="1">
    <source>
        <dbReference type="ARBA" id="ARBA00022553"/>
    </source>
</evidence>
<dbReference type="InterPro" id="IPR001789">
    <property type="entry name" value="Sig_transdc_resp-reg_receiver"/>
</dbReference>
<dbReference type="PANTHER" id="PTHR44591">
    <property type="entry name" value="STRESS RESPONSE REGULATOR PROTEIN 1"/>
    <property type="match status" value="1"/>
</dbReference>
<gene>
    <name evidence="6" type="ORF">FHW16_004344</name>
</gene>
<evidence type="ECO:0000259" key="5">
    <source>
        <dbReference type="PROSITE" id="PS50110"/>
    </source>
</evidence>
<dbReference type="EMBL" id="JACGXN010000008">
    <property type="protein sequence ID" value="MBA8880621.1"/>
    <property type="molecule type" value="Genomic_DNA"/>
</dbReference>
<evidence type="ECO:0000256" key="4">
    <source>
        <dbReference type="PROSITE-ProRule" id="PRU00169"/>
    </source>
</evidence>
<comment type="caution">
    <text evidence="6">The sequence shown here is derived from an EMBL/GenBank/DDBJ whole genome shotgun (WGS) entry which is preliminary data.</text>
</comment>
<name>A0A839EKQ3_9HYPH</name>
<proteinExistence type="predicted"/>
<protein>
    <submittedName>
        <fullName evidence="6">Two-component system chemotaxis response regulator CheY</fullName>
    </submittedName>
</protein>
<feature type="domain" description="Response regulatory" evidence="5">
    <location>
        <begin position="24"/>
        <end position="140"/>
    </location>
</feature>
<dbReference type="PANTHER" id="PTHR44591:SF3">
    <property type="entry name" value="RESPONSE REGULATORY DOMAIN-CONTAINING PROTEIN"/>
    <property type="match status" value="1"/>
</dbReference>
<evidence type="ECO:0000256" key="3">
    <source>
        <dbReference type="ARBA" id="ARBA00023163"/>
    </source>
</evidence>
<dbReference type="Gene3D" id="3.40.50.2300">
    <property type="match status" value="1"/>
</dbReference>
<keyword evidence="3" id="KW-0804">Transcription</keyword>
<dbReference type="GO" id="GO:0000160">
    <property type="term" value="P:phosphorelay signal transduction system"/>
    <property type="evidence" value="ECO:0007669"/>
    <property type="project" value="InterPro"/>
</dbReference>
<dbReference type="SUPFAM" id="SSF52172">
    <property type="entry name" value="CheY-like"/>
    <property type="match status" value="1"/>
</dbReference>
<dbReference type="AlphaFoldDB" id="A0A839EKQ3"/>
<keyword evidence="2" id="KW-0805">Transcription regulation</keyword>
<accession>A0A839EKQ3</accession>